<keyword evidence="2" id="KW-1185">Reference proteome</keyword>
<dbReference type="AlphaFoldDB" id="A0A5R8WLB4"/>
<dbReference type="RefSeq" id="WP_138080489.1">
    <property type="nucleotide sequence ID" value="NZ_VAJM01000013.1"/>
</dbReference>
<accession>A0A5R8WLB4</accession>
<comment type="caution">
    <text evidence="1">The sequence shown here is derived from an EMBL/GenBank/DDBJ whole genome shotgun (WGS) entry which is preliminary data.</text>
</comment>
<dbReference type="Pfam" id="PF14119">
    <property type="entry name" value="DUF4288"/>
    <property type="match status" value="1"/>
</dbReference>
<dbReference type="Proteomes" id="UP000305517">
    <property type="component" value="Unassembled WGS sequence"/>
</dbReference>
<evidence type="ECO:0000313" key="2">
    <source>
        <dbReference type="Proteomes" id="UP000305517"/>
    </source>
</evidence>
<dbReference type="EMBL" id="VAJM01000013">
    <property type="protein sequence ID" value="TLM89467.1"/>
    <property type="molecule type" value="Genomic_DNA"/>
</dbReference>
<protein>
    <submittedName>
        <fullName evidence="1">DUF4288 domain-containing protein</fullName>
    </submittedName>
</protein>
<gene>
    <name evidence="1" type="ORF">FDY95_20560</name>
</gene>
<dbReference type="OrthoDB" id="794805at2"/>
<evidence type="ECO:0000313" key="1">
    <source>
        <dbReference type="EMBL" id="TLM89467.1"/>
    </source>
</evidence>
<proteinExistence type="predicted"/>
<dbReference type="InterPro" id="IPR025630">
    <property type="entry name" value="DUF4288"/>
</dbReference>
<organism evidence="1 2">
    <name type="scientific">Hymenobacter jeollabukensis</name>
    <dbReference type="NCBI Taxonomy" id="2025313"/>
    <lineage>
        <taxon>Bacteria</taxon>
        <taxon>Pseudomonadati</taxon>
        <taxon>Bacteroidota</taxon>
        <taxon>Cytophagia</taxon>
        <taxon>Cytophagales</taxon>
        <taxon>Hymenobacteraceae</taxon>
        <taxon>Hymenobacter</taxon>
    </lineage>
</organism>
<sequence>MGQLIDIDEWGLGAADLSRLHNVATVQIGLTYPDYRALVQYKPRERLKRIDAHYRHDYQRLLALLSAGEMEMTGTQRRPTGVRVQLPLQQLPALLQHEFIGSIMVSKIEGMAPQLKAVEESRPSFWCIEARFAVQIEDETKGLQLYEDRMLIITADSEAEAKKKLAADFEAYAKPYLNSAGRLVRWQFEAFLDTYRVDIESVNEFAGASGVEVFSKLKRRRIRPDREWLPKH</sequence>
<reference evidence="1 2" key="1">
    <citation type="submission" date="2019-05" db="EMBL/GenBank/DDBJ databases">
        <title>Hymenobacter edaphi sp. nov., isolated from abandoned arsenic-contaminated farmland soil.</title>
        <authorList>
            <person name="Nie L."/>
        </authorList>
    </citation>
    <scope>NUCLEOTIDE SEQUENCE [LARGE SCALE GENOMIC DNA]</scope>
    <source>
        <strain evidence="1 2">1-3-3-8</strain>
    </source>
</reference>
<name>A0A5R8WLB4_9BACT</name>